<keyword evidence="1" id="KW-0479">Metal-binding</keyword>
<feature type="domain" description="SWIM-type" evidence="5">
    <location>
        <begin position="209"/>
        <end position="247"/>
    </location>
</feature>
<evidence type="ECO:0000313" key="6">
    <source>
        <dbReference type="EMBL" id="GJT20285.1"/>
    </source>
</evidence>
<dbReference type="PANTHER" id="PTHR47718:SF17">
    <property type="entry name" value="PROTEIN FAR1-RELATED SEQUENCE 5-LIKE"/>
    <property type="match status" value="1"/>
</dbReference>
<proteinExistence type="predicted"/>
<evidence type="ECO:0000259" key="5">
    <source>
        <dbReference type="PROSITE" id="PS50966"/>
    </source>
</evidence>
<gene>
    <name evidence="6" type="ORF">Tco_0890222</name>
</gene>
<organism evidence="6 7">
    <name type="scientific">Tanacetum coccineum</name>
    <dbReference type="NCBI Taxonomy" id="301880"/>
    <lineage>
        <taxon>Eukaryota</taxon>
        <taxon>Viridiplantae</taxon>
        <taxon>Streptophyta</taxon>
        <taxon>Embryophyta</taxon>
        <taxon>Tracheophyta</taxon>
        <taxon>Spermatophyta</taxon>
        <taxon>Magnoliopsida</taxon>
        <taxon>eudicotyledons</taxon>
        <taxon>Gunneridae</taxon>
        <taxon>Pentapetalae</taxon>
        <taxon>asterids</taxon>
        <taxon>campanulids</taxon>
        <taxon>Asterales</taxon>
        <taxon>Asteraceae</taxon>
        <taxon>Asteroideae</taxon>
        <taxon>Anthemideae</taxon>
        <taxon>Anthemidinae</taxon>
        <taxon>Tanacetum</taxon>
    </lineage>
</organism>
<protein>
    <submittedName>
        <fullName evidence="6">FAR1 DNA binding domain, zinc finger, SWIM-type, MULE transposase domain containing protein</fullName>
    </submittedName>
</protein>
<dbReference type="Proteomes" id="UP001151760">
    <property type="component" value="Unassembled WGS sequence"/>
</dbReference>
<feature type="non-terminal residue" evidence="6">
    <location>
        <position position="1"/>
    </location>
</feature>
<accession>A0ABQ5BZV5</accession>
<keyword evidence="2 4" id="KW-0863">Zinc-finger</keyword>
<comment type="caution">
    <text evidence="6">The sequence shown here is derived from an EMBL/GenBank/DDBJ whole genome shotgun (WGS) entry which is preliminary data.</text>
</comment>
<dbReference type="PROSITE" id="PS50966">
    <property type="entry name" value="ZF_SWIM"/>
    <property type="match status" value="1"/>
</dbReference>
<keyword evidence="3" id="KW-0862">Zinc</keyword>
<name>A0ABQ5BZV5_9ASTR</name>
<evidence type="ECO:0000256" key="2">
    <source>
        <dbReference type="ARBA" id="ARBA00022771"/>
    </source>
</evidence>
<reference evidence="6" key="2">
    <citation type="submission" date="2022-01" db="EMBL/GenBank/DDBJ databases">
        <authorList>
            <person name="Yamashiro T."/>
            <person name="Shiraishi A."/>
            <person name="Satake H."/>
            <person name="Nakayama K."/>
        </authorList>
    </citation>
    <scope>NUCLEOTIDE SEQUENCE</scope>
</reference>
<evidence type="ECO:0000256" key="4">
    <source>
        <dbReference type="PROSITE-ProRule" id="PRU00325"/>
    </source>
</evidence>
<dbReference type="EMBL" id="BQNB010013789">
    <property type="protein sequence ID" value="GJT20285.1"/>
    <property type="molecule type" value="Genomic_DNA"/>
</dbReference>
<dbReference type="SMART" id="SM00575">
    <property type="entry name" value="ZnF_PMZ"/>
    <property type="match status" value="1"/>
</dbReference>
<evidence type="ECO:0000256" key="3">
    <source>
        <dbReference type="ARBA" id="ARBA00022833"/>
    </source>
</evidence>
<dbReference type="InterPro" id="IPR007527">
    <property type="entry name" value="Znf_SWIM"/>
</dbReference>
<keyword evidence="7" id="KW-1185">Reference proteome</keyword>
<evidence type="ECO:0000313" key="7">
    <source>
        <dbReference type="Proteomes" id="UP001151760"/>
    </source>
</evidence>
<dbReference type="PANTHER" id="PTHR47718">
    <property type="entry name" value="OS01G0519700 PROTEIN"/>
    <property type="match status" value="1"/>
</dbReference>
<sequence>PEFPPLSGCDRLCMWHIMQKLTTKVGTTLCNRTDLKRQICDIVYVFEREWECMIYEFELGENKWLGDMFDMRKRWIPAYLRDVPMAGLMRTTSISENVNHFFGKWTSPRLTLVEFLCHYDTAIKYQRYIERKNDHDSRYRTPSFKPDLMMEKEACKLYTRSLIFDVQDEMFASYKCCIAMCVVQTENMERYSVRDSEFHKGNMGSDDFYVYHVEFCKSEMKVQCSCNLYESNGLLCCHTFYVLRMNNVKEFPQNYLQKQWLKNVKPLNSTLPRIIDASNAV</sequence>
<dbReference type="InterPro" id="IPR006564">
    <property type="entry name" value="Znf_PMZ"/>
</dbReference>
<evidence type="ECO:0000256" key="1">
    <source>
        <dbReference type="ARBA" id="ARBA00022723"/>
    </source>
</evidence>
<reference evidence="6" key="1">
    <citation type="journal article" date="2022" name="Int. J. Mol. Sci.">
        <title>Draft Genome of Tanacetum Coccineum: Genomic Comparison of Closely Related Tanacetum-Family Plants.</title>
        <authorList>
            <person name="Yamashiro T."/>
            <person name="Shiraishi A."/>
            <person name="Nakayama K."/>
            <person name="Satake H."/>
        </authorList>
    </citation>
    <scope>NUCLEOTIDE SEQUENCE</scope>
</reference>